<dbReference type="KEGG" id="tpla:ElP_66360"/>
<keyword evidence="3" id="KW-1185">Reference proteome</keyword>
<evidence type="ECO:0008006" key="4">
    <source>
        <dbReference type="Google" id="ProtNLM"/>
    </source>
</evidence>
<feature type="transmembrane region" description="Helical" evidence="1">
    <location>
        <begin position="96"/>
        <end position="115"/>
    </location>
</feature>
<sequence length="206" mass="20571">MGTFFLICAAIGGTILVLQLGLTLLGLGGDLAGADAVDLPDLPDGDGGDGAVGHEGAGFSDLARKLTFQAVVSFLAFFGIGGLSARGSDWSPGLSLATATAVGLAATALLGYAFGGLRKLQGSGSLRLSNAVGEVGRVYLRVPGGEGGVGKVIVTVQGRSEELRAVTPGPELRAGEAVVVTRVVDDRTLEVVDQAAHVAKSASLAD</sequence>
<dbReference type="Gene3D" id="2.40.50.140">
    <property type="entry name" value="Nucleic acid-binding proteins"/>
    <property type="match status" value="1"/>
</dbReference>
<keyword evidence="1" id="KW-0472">Membrane</keyword>
<evidence type="ECO:0000313" key="3">
    <source>
        <dbReference type="Proteomes" id="UP000317835"/>
    </source>
</evidence>
<keyword evidence="1" id="KW-1133">Transmembrane helix</keyword>
<dbReference type="RefSeq" id="WP_145277369.1">
    <property type="nucleotide sequence ID" value="NZ_CP036426.1"/>
</dbReference>
<dbReference type="OrthoDB" id="289477at2"/>
<reference evidence="2 3" key="1">
    <citation type="submission" date="2019-02" db="EMBL/GenBank/DDBJ databases">
        <title>Deep-cultivation of Planctomycetes and their phenomic and genomic characterization uncovers novel biology.</title>
        <authorList>
            <person name="Wiegand S."/>
            <person name="Jogler M."/>
            <person name="Boedeker C."/>
            <person name="Pinto D."/>
            <person name="Vollmers J."/>
            <person name="Rivas-Marin E."/>
            <person name="Kohn T."/>
            <person name="Peeters S.H."/>
            <person name="Heuer A."/>
            <person name="Rast P."/>
            <person name="Oberbeckmann S."/>
            <person name="Bunk B."/>
            <person name="Jeske O."/>
            <person name="Meyerdierks A."/>
            <person name="Storesund J.E."/>
            <person name="Kallscheuer N."/>
            <person name="Luecker S."/>
            <person name="Lage O.M."/>
            <person name="Pohl T."/>
            <person name="Merkel B.J."/>
            <person name="Hornburger P."/>
            <person name="Mueller R.-W."/>
            <person name="Bruemmer F."/>
            <person name="Labrenz M."/>
            <person name="Spormann A.M."/>
            <person name="Op den Camp H."/>
            <person name="Overmann J."/>
            <person name="Amann R."/>
            <person name="Jetten M.S.M."/>
            <person name="Mascher T."/>
            <person name="Medema M.H."/>
            <person name="Devos D.P."/>
            <person name="Kaster A.-K."/>
            <person name="Ovreas L."/>
            <person name="Rohde M."/>
            <person name="Galperin M.Y."/>
            <person name="Jogler C."/>
        </authorList>
    </citation>
    <scope>NUCLEOTIDE SEQUENCE [LARGE SCALE GENOMIC DNA]</scope>
    <source>
        <strain evidence="2 3">ElP</strain>
    </source>
</reference>
<evidence type="ECO:0000256" key="1">
    <source>
        <dbReference type="SAM" id="Phobius"/>
    </source>
</evidence>
<feature type="transmembrane region" description="Helical" evidence="1">
    <location>
        <begin position="66"/>
        <end position="84"/>
    </location>
</feature>
<accession>A0A518HCU2</accession>
<gene>
    <name evidence="2" type="ORF">ElP_66360</name>
</gene>
<proteinExistence type="predicted"/>
<keyword evidence="1" id="KW-0812">Transmembrane</keyword>
<dbReference type="InterPro" id="IPR012340">
    <property type="entry name" value="NA-bd_OB-fold"/>
</dbReference>
<dbReference type="Proteomes" id="UP000317835">
    <property type="component" value="Chromosome"/>
</dbReference>
<dbReference type="EMBL" id="CP036426">
    <property type="protein sequence ID" value="QDV38681.1"/>
    <property type="molecule type" value="Genomic_DNA"/>
</dbReference>
<evidence type="ECO:0000313" key="2">
    <source>
        <dbReference type="EMBL" id="QDV38681.1"/>
    </source>
</evidence>
<name>A0A518HCU2_9BACT</name>
<dbReference type="AlphaFoldDB" id="A0A518HCU2"/>
<protein>
    <recommendedName>
        <fullName evidence="4">NfeD-like C-terminal domain-containing protein</fullName>
    </recommendedName>
</protein>
<organism evidence="2 3">
    <name type="scientific">Tautonia plasticadhaerens</name>
    <dbReference type="NCBI Taxonomy" id="2527974"/>
    <lineage>
        <taxon>Bacteria</taxon>
        <taxon>Pseudomonadati</taxon>
        <taxon>Planctomycetota</taxon>
        <taxon>Planctomycetia</taxon>
        <taxon>Isosphaerales</taxon>
        <taxon>Isosphaeraceae</taxon>
        <taxon>Tautonia</taxon>
    </lineage>
</organism>